<dbReference type="Proteomes" id="UP000003340">
    <property type="component" value="Unassembled WGS sequence"/>
</dbReference>
<evidence type="ECO:0000256" key="2">
    <source>
        <dbReference type="ARBA" id="ARBA00022538"/>
    </source>
</evidence>
<accession>C0EAL6</accession>
<keyword evidence="1" id="KW-0813">Transport</keyword>
<protein>
    <submittedName>
        <fullName evidence="6">TrkA N-terminal domain protein</fullName>
    </submittedName>
</protein>
<dbReference type="SUPFAM" id="SSF51735">
    <property type="entry name" value="NAD(P)-binding Rossmann-fold domains"/>
    <property type="match status" value="1"/>
</dbReference>
<evidence type="ECO:0000313" key="7">
    <source>
        <dbReference type="Proteomes" id="UP000003340"/>
    </source>
</evidence>
<dbReference type="PANTHER" id="PTHR43833">
    <property type="entry name" value="POTASSIUM CHANNEL PROTEIN 2-RELATED-RELATED"/>
    <property type="match status" value="1"/>
</dbReference>
<feature type="domain" description="RCK N-terminal" evidence="5">
    <location>
        <begin position="23"/>
        <end position="143"/>
    </location>
</feature>
<evidence type="ECO:0000313" key="6">
    <source>
        <dbReference type="EMBL" id="EEG31481.1"/>
    </source>
</evidence>
<dbReference type="InterPro" id="IPR003148">
    <property type="entry name" value="RCK_N"/>
</dbReference>
<sequence>MPGREPERPGRRPEIHWKGIYSVMNILVIGCGKLGSRLASVLDVQGHSIAVIDAQPENFDMLDDEFSGLVVRGNPIDIDVMKSAGIEGCDHVICVTNQDNTNIMSAQIAHEVFQIENIIARVLDPVKAHAFEDLGICTICPTTLAFESICSGIFGIGQNNKIVHYGGCSIELSTVPYDKYMKGKRLSELSSSPDHKLFGLIDKHNIVTLYNYRIDREVREDDRMIFATVVD</sequence>
<keyword evidence="4" id="KW-0406">Ion transport</keyword>
<dbReference type="PANTHER" id="PTHR43833:SF5">
    <property type="entry name" value="TRK SYSTEM POTASSIUM UPTAKE PROTEIN TRKA"/>
    <property type="match status" value="1"/>
</dbReference>
<dbReference type="PROSITE" id="PS51201">
    <property type="entry name" value="RCK_N"/>
    <property type="match status" value="1"/>
</dbReference>
<gene>
    <name evidence="6" type="ORF">CLOSTMETH_00873</name>
</gene>
<dbReference type="eggNOG" id="COG0569">
    <property type="taxonomic scope" value="Bacteria"/>
</dbReference>
<dbReference type="GO" id="GO:0005886">
    <property type="term" value="C:plasma membrane"/>
    <property type="evidence" value="ECO:0007669"/>
    <property type="project" value="InterPro"/>
</dbReference>
<proteinExistence type="predicted"/>
<dbReference type="InterPro" id="IPR036291">
    <property type="entry name" value="NAD(P)-bd_dom_sf"/>
</dbReference>
<evidence type="ECO:0000256" key="3">
    <source>
        <dbReference type="ARBA" id="ARBA00022958"/>
    </source>
</evidence>
<dbReference type="Pfam" id="PF02254">
    <property type="entry name" value="TrkA_N"/>
    <property type="match status" value="1"/>
</dbReference>
<organism evidence="6 7">
    <name type="scientific">[Clostridium] methylpentosum DSM 5476</name>
    <dbReference type="NCBI Taxonomy" id="537013"/>
    <lineage>
        <taxon>Bacteria</taxon>
        <taxon>Bacillati</taxon>
        <taxon>Bacillota</taxon>
        <taxon>Clostridia</taxon>
        <taxon>Eubacteriales</taxon>
        <taxon>Oscillospiraceae</taxon>
        <taxon>Oscillospiraceae incertae sedis</taxon>
    </lineage>
</organism>
<dbReference type="HOGENOM" id="CLU_046525_2_4_9"/>
<evidence type="ECO:0000256" key="1">
    <source>
        <dbReference type="ARBA" id="ARBA00022448"/>
    </source>
</evidence>
<comment type="caution">
    <text evidence="6">The sequence shown here is derived from an EMBL/GenBank/DDBJ whole genome shotgun (WGS) entry which is preliminary data.</text>
</comment>
<dbReference type="InterPro" id="IPR006036">
    <property type="entry name" value="K_uptake_TrkA"/>
</dbReference>
<dbReference type="GO" id="GO:0015079">
    <property type="term" value="F:potassium ion transmembrane transporter activity"/>
    <property type="evidence" value="ECO:0007669"/>
    <property type="project" value="InterPro"/>
</dbReference>
<dbReference type="EMBL" id="ACEC01000033">
    <property type="protein sequence ID" value="EEG31481.1"/>
    <property type="molecule type" value="Genomic_DNA"/>
</dbReference>
<dbReference type="Gene3D" id="3.40.50.720">
    <property type="entry name" value="NAD(P)-binding Rossmann-like Domain"/>
    <property type="match status" value="1"/>
</dbReference>
<keyword evidence="7" id="KW-1185">Reference proteome</keyword>
<reference evidence="6 7" key="2">
    <citation type="submission" date="2009-02" db="EMBL/GenBank/DDBJ databases">
        <title>Draft genome sequence of Clostridium methylpentosum (DSM 5476).</title>
        <authorList>
            <person name="Sudarsanam P."/>
            <person name="Ley R."/>
            <person name="Guruge J."/>
            <person name="Turnbaugh P.J."/>
            <person name="Mahowald M."/>
            <person name="Liep D."/>
            <person name="Gordon J."/>
        </authorList>
    </citation>
    <scope>NUCLEOTIDE SEQUENCE [LARGE SCALE GENOMIC DNA]</scope>
    <source>
        <strain evidence="6 7">DSM 5476</strain>
    </source>
</reference>
<dbReference type="InterPro" id="IPR050721">
    <property type="entry name" value="Trk_Ktr_HKT_K-transport"/>
</dbReference>
<name>C0EAL6_9FIRM</name>
<dbReference type="PRINTS" id="PR00335">
    <property type="entry name" value="KUPTAKETRKA"/>
</dbReference>
<keyword evidence="2" id="KW-0633">Potassium transport</keyword>
<dbReference type="STRING" id="537013.CLOSTMETH_00873"/>
<dbReference type="PROSITE" id="PS51257">
    <property type="entry name" value="PROKAR_LIPOPROTEIN"/>
    <property type="match status" value="1"/>
</dbReference>
<dbReference type="AlphaFoldDB" id="C0EAL6"/>
<keyword evidence="3" id="KW-0630">Potassium</keyword>
<evidence type="ECO:0000256" key="4">
    <source>
        <dbReference type="ARBA" id="ARBA00023065"/>
    </source>
</evidence>
<reference evidence="6 7" key="1">
    <citation type="submission" date="2009-01" db="EMBL/GenBank/DDBJ databases">
        <authorList>
            <person name="Fulton L."/>
            <person name="Clifton S."/>
            <person name="Fulton B."/>
            <person name="Xu J."/>
            <person name="Minx P."/>
            <person name="Pepin K.H."/>
            <person name="Johnson M."/>
            <person name="Bhonagiri V."/>
            <person name="Nash W.E."/>
            <person name="Mardis E.R."/>
            <person name="Wilson R.K."/>
        </authorList>
    </citation>
    <scope>NUCLEOTIDE SEQUENCE [LARGE SCALE GENOMIC DNA]</scope>
    <source>
        <strain evidence="6 7">DSM 5476</strain>
    </source>
</reference>
<evidence type="ECO:0000259" key="5">
    <source>
        <dbReference type="PROSITE" id="PS51201"/>
    </source>
</evidence>